<dbReference type="WBParaSite" id="JU765_v2.g6477.t1">
    <property type="protein sequence ID" value="JU765_v2.g6477.t1"/>
    <property type="gene ID" value="JU765_v2.g6477"/>
</dbReference>
<evidence type="ECO:0000313" key="1">
    <source>
        <dbReference type="Proteomes" id="UP000887576"/>
    </source>
</evidence>
<evidence type="ECO:0000313" key="2">
    <source>
        <dbReference type="WBParaSite" id="JU765_v2.g6477.t1"/>
    </source>
</evidence>
<accession>A0AC34RFS4</accession>
<organism evidence="1 2">
    <name type="scientific">Panagrolaimus sp. JU765</name>
    <dbReference type="NCBI Taxonomy" id="591449"/>
    <lineage>
        <taxon>Eukaryota</taxon>
        <taxon>Metazoa</taxon>
        <taxon>Ecdysozoa</taxon>
        <taxon>Nematoda</taxon>
        <taxon>Chromadorea</taxon>
        <taxon>Rhabditida</taxon>
        <taxon>Tylenchina</taxon>
        <taxon>Panagrolaimomorpha</taxon>
        <taxon>Panagrolaimoidea</taxon>
        <taxon>Panagrolaimidae</taxon>
        <taxon>Panagrolaimus</taxon>
    </lineage>
</organism>
<reference evidence="2" key="1">
    <citation type="submission" date="2022-11" db="UniProtKB">
        <authorList>
            <consortium name="WormBaseParasite"/>
        </authorList>
    </citation>
    <scope>IDENTIFICATION</scope>
</reference>
<dbReference type="Proteomes" id="UP000887576">
    <property type="component" value="Unplaced"/>
</dbReference>
<proteinExistence type="predicted"/>
<sequence length="231" mass="27148">MTKPEHYCEKAFDEYYCLKHLLIYLENHINPRVQRIYDFAKLVMQYDIHKIYTFSSPHPDFVYIFNITFALLVPISVFFFFYIWIMFEPLKSEIPTFDELSDVQDVDMPVFIVRPKARLEFALAAKSKMQEDHQTVMMTQENPTTPASQQQTIPTELLSMNVPADKPNQSKKSVKSKKGTKEKSRKVKKDESQKSKKKESSRKTKKGESQKTKKKDTSQKTKKSSRKTKKQ</sequence>
<protein>
    <submittedName>
        <fullName evidence="2">Uncharacterized protein</fullName>
    </submittedName>
</protein>
<name>A0AC34RFS4_9BILA</name>